<protein>
    <submittedName>
        <fullName evidence="1">Unannotated protein</fullName>
    </submittedName>
</protein>
<dbReference type="AlphaFoldDB" id="A0A6J6T0B0"/>
<dbReference type="EMBL" id="CAEZYW010000096">
    <property type="protein sequence ID" value="CAB4740570.1"/>
    <property type="molecule type" value="Genomic_DNA"/>
</dbReference>
<name>A0A6J6T0B0_9ZZZZ</name>
<reference evidence="1" key="1">
    <citation type="submission" date="2020-05" db="EMBL/GenBank/DDBJ databases">
        <authorList>
            <person name="Chiriac C."/>
            <person name="Salcher M."/>
            <person name="Ghai R."/>
            <person name="Kavagutti S V."/>
        </authorList>
    </citation>
    <scope>NUCLEOTIDE SEQUENCE</scope>
</reference>
<proteinExistence type="predicted"/>
<gene>
    <name evidence="1" type="ORF">UFOPK2786_00756</name>
</gene>
<sequence length="373" mass="39534">MTSTPTLDLSSPDHLVASLPYLLGFTPCESLVIVWMKQGRLLLTQRVDLPPSDGSVDLEQFASALVRPLLPHSPSEAIVVVVGDVAPDVADHELPASPAEPVGAVADRAVLDLPCGDALPMRDLVKAVGRALGEMTVAVKDALYVERDRFGSFLCQDTCCPAGGRNVDPVVANAVGASFALRGVTALQSRSELVSVLEPDPTGVARLEPILVERELEIDDLLGDANGPGIEQWRDEQVERIAALILEDGELSDDDSVAVLIGLCDVRVRDTVLWFLSRNDKGFGCLDRLLLTLRLAPNGYVAPIATCAALVAWLLGDGARAMIAIERALNDDPDYSLAALIGGSLAAGLPPTAWNEVMQGLSVETCRARPPAA</sequence>
<organism evidence="1">
    <name type="scientific">freshwater metagenome</name>
    <dbReference type="NCBI Taxonomy" id="449393"/>
    <lineage>
        <taxon>unclassified sequences</taxon>
        <taxon>metagenomes</taxon>
        <taxon>ecological metagenomes</taxon>
    </lineage>
</organism>
<evidence type="ECO:0000313" key="1">
    <source>
        <dbReference type="EMBL" id="CAB4740570.1"/>
    </source>
</evidence>
<dbReference type="InterPro" id="IPR025447">
    <property type="entry name" value="DUF4192"/>
</dbReference>
<accession>A0A6J6T0B0</accession>
<dbReference type="Pfam" id="PF13830">
    <property type="entry name" value="DUF4192"/>
    <property type="match status" value="1"/>
</dbReference>